<feature type="domain" description="DUF4328" evidence="3">
    <location>
        <begin position="92"/>
        <end position="224"/>
    </location>
</feature>
<feature type="transmembrane region" description="Helical" evidence="2">
    <location>
        <begin position="171"/>
        <end position="192"/>
    </location>
</feature>
<evidence type="ECO:0000313" key="4">
    <source>
        <dbReference type="EMBL" id="OIJ25362.1"/>
    </source>
</evidence>
<protein>
    <recommendedName>
        <fullName evidence="3">DUF4328 domain-containing protein</fullName>
    </recommendedName>
</protein>
<gene>
    <name evidence="4" type="ORF">UG56_018290</name>
</gene>
<dbReference type="Proteomes" id="UP000033772">
    <property type="component" value="Unassembled WGS sequence"/>
</dbReference>
<dbReference type="InterPro" id="IPR025565">
    <property type="entry name" value="DUF4328"/>
</dbReference>
<keyword evidence="2" id="KW-1133">Transmembrane helix</keyword>
<dbReference type="RefSeq" id="WP_045548158.1">
    <property type="nucleotide sequence ID" value="NZ_JZDQ02000026.1"/>
</dbReference>
<feature type="transmembrane region" description="Helical" evidence="2">
    <location>
        <begin position="42"/>
        <end position="65"/>
    </location>
</feature>
<sequence length="239" mass="26006">MSNPYGAPPPFPDQPLPDVYQQQAPGTPQQPAPQLPATPRTLATAAIWLAVALTVAEVATAVVSYPSGQASNDVATSSVIDDSTMLWLIGGMILSLGTTIVMIPVYVIGCLWLQRSYELALALRPTYRMGRSVVWVWLGWWVPIVSLWFPLQVVDDVRTATARDEPRPSLAMWWLAWLVALVAGQISARVFASEEVLSHDALVIVAMLDALVAVAMVFGCIKWISIIRGITRDQDAARG</sequence>
<feature type="transmembrane region" description="Helical" evidence="2">
    <location>
        <begin position="85"/>
        <end position="113"/>
    </location>
</feature>
<reference evidence="4" key="1">
    <citation type="submission" date="2016-10" db="EMBL/GenBank/DDBJ databases">
        <title>Draft Genome Sequence of Nocardioides luteus Strain BAFB, an Alkane-Degrading Bacterium Isolated from JP-7 Polluted Soil.</title>
        <authorList>
            <person name="Brown L."/>
            <person name="Ruiz O.N."/>
            <person name="Gunasekera T."/>
        </authorList>
    </citation>
    <scope>NUCLEOTIDE SEQUENCE [LARGE SCALE GENOMIC DNA]</scope>
    <source>
        <strain evidence="4">BAFB</strain>
    </source>
</reference>
<evidence type="ECO:0000259" key="3">
    <source>
        <dbReference type="Pfam" id="PF14219"/>
    </source>
</evidence>
<name>A0A1J4N1F6_9ACTN</name>
<organism evidence="4 5">
    <name type="scientific">Nocardioides luteus</name>
    <dbReference type="NCBI Taxonomy" id="1844"/>
    <lineage>
        <taxon>Bacteria</taxon>
        <taxon>Bacillati</taxon>
        <taxon>Actinomycetota</taxon>
        <taxon>Actinomycetes</taxon>
        <taxon>Propionibacteriales</taxon>
        <taxon>Nocardioidaceae</taxon>
        <taxon>Nocardioides</taxon>
    </lineage>
</organism>
<feature type="compositionally biased region" description="Pro residues" evidence="1">
    <location>
        <begin position="1"/>
        <end position="15"/>
    </location>
</feature>
<evidence type="ECO:0000256" key="1">
    <source>
        <dbReference type="SAM" id="MobiDB-lite"/>
    </source>
</evidence>
<dbReference type="STRING" id="1844.UG56_018290"/>
<keyword evidence="2" id="KW-0812">Transmembrane</keyword>
<dbReference type="Pfam" id="PF14219">
    <property type="entry name" value="DUF4328"/>
    <property type="match status" value="1"/>
</dbReference>
<feature type="transmembrane region" description="Helical" evidence="2">
    <location>
        <begin position="201"/>
        <end position="224"/>
    </location>
</feature>
<feature type="region of interest" description="Disordered" evidence="1">
    <location>
        <begin position="1"/>
        <end position="36"/>
    </location>
</feature>
<comment type="caution">
    <text evidence="4">The sequence shown here is derived from an EMBL/GenBank/DDBJ whole genome shotgun (WGS) entry which is preliminary data.</text>
</comment>
<accession>A0A1J4N1F6</accession>
<keyword evidence="5" id="KW-1185">Reference proteome</keyword>
<dbReference type="AlphaFoldDB" id="A0A1J4N1F6"/>
<evidence type="ECO:0000313" key="5">
    <source>
        <dbReference type="Proteomes" id="UP000033772"/>
    </source>
</evidence>
<keyword evidence="2" id="KW-0472">Membrane</keyword>
<proteinExistence type="predicted"/>
<dbReference type="EMBL" id="JZDQ02000026">
    <property type="protein sequence ID" value="OIJ25362.1"/>
    <property type="molecule type" value="Genomic_DNA"/>
</dbReference>
<evidence type="ECO:0000256" key="2">
    <source>
        <dbReference type="SAM" id="Phobius"/>
    </source>
</evidence>
<dbReference type="OrthoDB" id="4174975at2"/>
<feature type="transmembrane region" description="Helical" evidence="2">
    <location>
        <begin position="133"/>
        <end position="151"/>
    </location>
</feature>